<reference evidence="7 8" key="1">
    <citation type="submission" date="2018-01" db="EMBL/GenBank/DDBJ databases">
        <title>The draft genome of Hanstruepera neustonica JCM19743.</title>
        <authorList>
            <person name="He R.-H."/>
            <person name="Du Z.-J."/>
        </authorList>
    </citation>
    <scope>NUCLEOTIDE SEQUENCE [LARGE SCALE GENOMIC DNA]</scope>
    <source>
        <strain evidence="7 8">JCM19743</strain>
    </source>
</reference>
<name>A0A2K1DX00_9FLAO</name>
<keyword evidence="8" id="KW-1185">Reference proteome</keyword>
<dbReference type="AlphaFoldDB" id="A0A2K1DX00"/>
<evidence type="ECO:0000259" key="6">
    <source>
        <dbReference type="SMART" id="SM00479"/>
    </source>
</evidence>
<evidence type="ECO:0000313" key="7">
    <source>
        <dbReference type="EMBL" id="PNQ72554.1"/>
    </source>
</evidence>
<dbReference type="GO" id="GO:0003677">
    <property type="term" value="F:DNA binding"/>
    <property type="evidence" value="ECO:0007669"/>
    <property type="project" value="InterPro"/>
</dbReference>
<dbReference type="GO" id="GO:0003887">
    <property type="term" value="F:DNA-directed DNA polymerase activity"/>
    <property type="evidence" value="ECO:0007669"/>
    <property type="project" value="InterPro"/>
</dbReference>
<comment type="subunit">
    <text evidence="5">DNA polymerase III contains a core (composed of alpha, epsilon and theta chains) that associates with a tau subunit. This core dimerizes to form the POLIII' complex. PolIII' associates with the gamma complex (composed of gamma, delta, delta', psi and chi chains) and with the beta chain to form the complete DNA polymerase III complex.</text>
</comment>
<dbReference type="EMBL" id="POWF01000007">
    <property type="protein sequence ID" value="PNQ72554.1"/>
    <property type="molecule type" value="Genomic_DNA"/>
</dbReference>
<dbReference type="RefSeq" id="WP_103052435.1">
    <property type="nucleotide sequence ID" value="NZ_POWF01000007.1"/>
</dbReference>
<proteinExistence type="predicted"/>
<dbReference type="InterPro" id="IPR012337">
    <property type="entry name" value="RNaseH-like_sf"/>
</dbReference>
<evidence type="ECO:0000313" key="8">
    <source>
        <dbReference type="Proteomes" id="UP000236641"/>
    </source>
</evidence>
<evidence type="ECO:0000256" key="5">
    <source>
        <dbReference type="ARBA" id="ARBA00026073"/>
    </source>
</evidence>
<dbReference type="OrthoDB" id="9803913at2"/>
<evidence type="ECO:0000256" key="4">
    <source>
        <dbReference type="ARBA" id="ARBA00025483"/>
    </source>
</evidence>
<keyword evidence="1" id="KW-0540">Nuclease</keyword>
<dbReference type="InterPro" id="IPR036397">
    <property type="entry name" value="RNaseH_sf"/>
</dbReference>
<dbReference type="Pfam" id="PF00929">
    <property type="entry name" value="RNase_T"/>
    <property type="match status" value="1"/>
</dbReference>
<sequence>MGWFKKHSYPPFWNEYLSSFDNHSHQDLHDFRFVVFDTETTGLNPKSDRILSIGTVAIMNENIIVSDQLEVYLKQDTFNADTVKIHGLLKTGKLEKVSEETAIMEFLKHIKNAVLVAHHAAFDIAMVNACLKRLGLPNLKNKVVDTGFLYRNTLNSSNPNLHFSLDDLSKQFNIPQHDRHTASGDAYITAILFLKLIALLKQKKVKLKLDDLILPKKRIGLL</sequence>
<dbReference type="Gene3D" id="3.30.420.10">
    <property type="entry name" value="Ribonuclease H-like superfamily/Ribonuclease H"/>
    <property type="match status" value="1"/>
</dbReference>
<dbReference type="PANTHER" id="PTHR30231">
    <property type="entry name" value="DNA POLYMERASE III SUBUNIT EPSILON"/>
    <property type="match status" value="1"/>
</dbReference>
<dbReference type="GO" id="GO:0006260">
    <property type="term" value="P:DNA replication"/>
    <property type="evidence" value="ECO:0007669"/>
    <property type="project" value="InterPro"/>
</dbReference>
<comment type="caution">
    <text evidence="7">The sequence shown here is derived from an EMBL/GenBank/DDBJ whole genome shotgun (WGS) entry which is preliminary data.</text>
</comment>
<dbReference type="FunFam" id="3.30.420.10:FF:000045">
    <property type="entry name" value="3'-5' exonuclease DinG"/>
    <property type="match status" value="1"/>
</dbReference>
<dbReference type="InterPro" id="IPR006054">
    <property type="entry name" value="DnaQ"/>
</dbReference>
<protein>
    <submittedName>
        <fullName evidence="7">3'-5' exonuclease</fullName>
    </submittedName>
</protein>
<dbReference type="NCBIfam" id="TIGR00573">
    <property type="entry name" value="dnaq"/>
    <property type="match status" value="1"/>
</dbReference>
<organism evidence="7 8">
    <name type="scientific">Hanstruepera neustonica</name>
    <dbReference type="NCBI Taxonomy" id="1445657"/>
    <lineage>
        <taxon>Bacteria</taxon>
        <taxon>Pseudomonadati</taxon>
        <taxon>Bacteroidota</taxon>
        <taxon>Flavobacteriia</taxon>
        <taxon>Flavobacteriales</taxon>
        <taxon>Flavobacteriaceae</taxon>
        <taxon>Hanstruepera</taxon>
    </lineage>
</organism>
<dbReference type="GO" id="GO:0008408">
    <property type="term" value="F:3'-5' exonuclease activity"/>
    <property type="evidence" value="ECO:0007669"/>
    <property type="project" value="TreeGrafter"/>
</dbReference>
<dbReference type="Proteomes" id="UP000236641">
    <property type="component" value="Unassembled WGS sequence"/>
</dbReference>
<dbReference type="CDD" id="cd06127">
    <property type="entry name" value="DEDDh"/>
    <property type="match status" value="1"/>
</dbReference>
<keyword evidence="2" id="KW-0378">Hydrolase</keyword>
<evidence type="ECO:0000256" key="1">
    <source>
        <dbReference type="ARBA" id="ARBA00022722"/>
    </source>
</evidence>
<accession>A0A2K1DX00</accession>
<dbReference type="SMART" id="SM00479">
    <property type="entry name" value="EXOIII"/>
    <property type="match status" value="1"/>
</dbReference>
<dbReference type="InterPro" id="IPR013520">
    <property type="entry name" value="Ribonucl_H"/>
</dbReference>
<gene>
    <name evidence="7" type="ORF">C1T31_10380</name>
</gene>
<dbReference type="SUPFAM" id="SSF53098">
    <property type="entry name" value="Ribonuclease H-like"/>
    <property type="match status" value="1"/>
</dbReference>
<evidence type="ECO:0000256" key="3">
    <source>
        <dbReference type="ARBA" id="ARBA00022839"/>
    </source>
</evidence>
<keyword evidence="3 7" id="KW-0269">Exonuclease</keyword>
<evidence type="ECO:0000256" key="2">
    <source>
        <dbReference type="ARBA" id="ARBA00022801"/>
    </source>
</evidence>
<feature type="domain" description="Exonuclease" evidence="6">
    <location>
        <begin position="32"/>
        <end position="202"/>
    </location>
</feature>
<dbReference type="GO" id="GO:0005829">
    <property type="term" value="C:cytosol"/>
    <property type="evidence" value="ECO:0007669"/>
    <property type="project" value="TreeGrafter"/>
</dbReference>
<comment type="function">
    <text evidence="4">DNA polymerase III is a complex, multichain enzyme responsible for most of the replicative synthesis in bacteria. The epsilon subunit contain the editing function and is a proofreading 3'-5' exonuclease.</text>
</comment>
<dbReference type="PANTHER" id="PTHR30231:SF4">
    <property type="entry name" value="PROTEIN NEN2"/>
    <property type="match status" value="1"/>
</dbReference>